<accession>Q23871</accession>
<reference evidence="3" key="3">
    <citation type="journal article" date="1998" name="Genetics">
        <title>Dictyostelium discoideum nuclear plasmid Ddp5 is a chimera related to the Ddp1 and Ddp2 plasmid families.</title>
        <authorList>
            <person name="Rieben W.K.Jr."/>
            <person name="Gonzales C.M."/>
            <person name="Gonzales S.T."/>
            <person name="Pilkington K.J."/>
            <person name="Kiyosawa H."/>
            <person name="Hughes J.E."/>
            <person name="Welker D.L."/>
        </authorList>
    </citation>
    <scope>NUCLEOTIDE SEQUENCE</scope>
    <source>
        <strain evidence="3">NC4</strain>
        <plasmid evidence="3">Ddp1</plasmid>
    </source>
</reference>
<organism evidence="3">
    <name type="scientific">Dictyostelium discoideum</name>
    <name type="common">Social amoeba</name>
    <dbReference type="NCBI Taxonomy" id="44689"/>
    <lineage>
        <taxon>Eukaryota</taxon>
        <taxon>Amoebozoa</taxon>
        <taxon>Evosea</taxon>
        <taxon>Eumycetozoa</taxon>
        <taxon>Dictyostelia</taxon>
        <taxon>Dictyosteliales</taxon>
        <taxon>Dictyosteliaceae</taxon>
        <taxon>Dictyostelium</taxon>
    </lineage>
</organism>
<keyword evidence="2" id="KW-0732">Signal</keyword>
<keyword evidence="3" id="KW-0614">Plasmid</keyword>
<keyword evidence="1" id="KW-1133">Transmembrane helix</keyword>
<feature type="transmembrane region" description="Helical" evidence="1">
    <location>
        <begin position="234"/>
        <end position="253"/>
    </location>
</feature>
<proteinExistence type="predicted"/>
<feature type="chain" id="PRO_5010136669" evidence="2">
    <location>
        <begin position="19"/>
        <end position="254"/>
    </location>
</feature>
<evidence type="ECO:0000256" key="2">
    <source>
        <dbReference type="SAM" id="SignalP"/>
    </source>
</evidence>
<dbReference type="EMBL" id="U00796">
    <property type="protein sequence ID" value="AAC18633.1"/>
    <property type="molecule type" value="Unassigned_DNA"/>
</dbReference>
<evidence type="ECO:0000313" key="3">
    <source>
        <dbReference type="EMBL" id="AAC18626.1"/>
    </source>
</evidence>
<protein>
    <submittedName>
        <fullName evidence="3">G4/D5 ORF</fullName>
    </submittedName>
    <submittedName>
        <fullName evidence="4">G6 ORF</fullName>
    </submittedName>
</protein>
<keyword evidence="1" id="KW-0812">Transmembrane</keyword>
<name>Q23871_DICDI</name>
<sequence length="254" mass="29651">MYSTTLLFFLFFFIVSKSSVLQNDQIEVKYFQLLIVMYQKENCVEKSMTGAVIYDECNIHGRVETNSTHALFYDDIETNNSRCNNFRNLTNLIKLNECINDEFGESILYKEYNETDDGYLFRVEDSFVEITSLSMDCTKNSKTIIEKFNICSKFENVYHITNITQEKSNRFTCTDPLCHYCKNENIQNNLDFKTTKCTPKYGASDSEFLSTIYNPKLDGSNNGMEKSVTQEKNISNNLKINIYLIFFLIIFLIK</sequence>
<dbReference type="EMBL" id="U00691">
    <property type="protein sequence ID" value="AAC18626.1"/>
    <property type="molecule type" value="Genomic_DNA"/>
</dbReference>
<reference evidence="3" key="1">
    <citation type="journal article" date="1994" name="Plasmid">
        <title>Nucleotide sequence of Ddp1, a high copy number nuclear plasmid of Dictyostelium discoideum.</title>
        <authorList>
            <person name="Farrar N.A."/>
            <person name="Kiyosawa H."/>
            <person name="Hughes J.E."/>
            <person name="Welker D.L."/>
            <person name="Williams K.L."/>
        </authorList>
    </citation>
    <scope>NUCLEOTIDE SEQUENCE</scope>
    <source>
        <strain evidence="3">NC4</strain>
        <plasmid evidence="3">Ddp1</plasmid>
    </source>
</reference>
<evidence type="ECO:0000313" key="4">
    <source>
        <dbReference type="EMBL" id="AAC18633.1"/>
    </source>
</evidence>
<reference evidence="4" key="2">
    <citation type="submission" date="1997-12" db="EMBL/GenBank/DDBJ databases">
        <authorList>
            <person name="Welker D.L."/>
        </authorList>
    </citation>
    <scope>NUCLEOTIDE SEQUENCE</scope>
    <source>
        <strain evidence="4">NC4</strain>
    </source>
</reference>
<dbReference type="PIR" id="T18282">
    <property type="entry name" value="T18282"/>
</dbReference>
<evidence type="ECO:0000256" key="1">
    <source>
        <dbReference type="SAM" id="Phobius"/>
    </source>
</evidence>
<geneLocation type="plasmid" evidence="3">
    <name>Ddp1</name>
</geneLocation>
<accession>Q23905</accession>
<keyword evidence="1" id="KW-0472">Membrane</keyword>
<dbReference type="AlphaFoldDB" id="Q23871"/>
<feature type="signal peptide" evidence="2">
    <location>
        <begin position="1"/>
        <end position="18"/>
    </location>
</feature>